<name>A0ACB7ZZQ0_9AGAM</name>
<gene>
    <name evidence="1" type="ORF">BJ138DRAFT_1016046</name>
</gene>
<accession>A0ACB7ZZQ0</accession>
<comment type="caution">
    <text evidence="1">The sequence shown here is derived from an EMBL/GenBank/DDBJ whole genome shotgun (WGS) entry which is preliminary data.</text>
</comment>
<evidence type="ECO:0000313" key="1">
    <source>
        <dbReference type="EMBL" id="KAH7906530.1"/>
    </source>
</evidence>
<proteinExistence type="predicted"/>
<dbReference type="EMBL" id="MU268006">
    <property type="protein sequence ID" value="KAH7906530.1"/>
    <property type="molecule type" value="Genomic_DNA"/>
</dbReference>
<organism evidence="1 2">
    <name type="scientific">Hygrophoropsis aurantiaca</name>
    <dbReference type="NCBI Taxonomy" id="72124"/>
    <lineage>
        <taxon>Eukaryota</taxon>
        <taxon>Fungi</taxon>
        <taxon>Dikarya</taxon>
        <taxon>Basidiomycota</taxon>
        <taxon>Agaricomycotina</taxon>
        <taxon>Agaricomycetes</taxon>
        <taxon>Agaricomycetidae</taxon>
        <taxon>Boletales</taxon>
        <taxon>Coniophorineae</taxon>
        <taxon>Hygrophoropsidaceae</taxon>
        <taxon>Hygrophoropsis</taxon>
    </lineage>
</organism>
<evidence type="ECO:0000313" key="2">
    <source>
        <dbReference type="Proteomes" id="UP000790377"/>
    </source>
</evidence>
<sequence>MPEIAHTDVAIIGAGPAGLMAALALSRLGIVVKIIDRRLPGEIAGQADGIQPRMIEIWDSFGIGDRLRRKGIHVHKTARRNGTGITKSAETLNITVSSTKYPYEVLAPIDVIEGILMDALREHHVFVEQPMVPIDLMIHETSDDNHNDYPVEFTLAKLSEDYIRSRNVSQADRSNLADDADAVESIQVLRAKYLIGCDGAHSWVRKKVGISVGGDQTELTWGVIDFTPVTNLPSCRAKNIIQSPTFGAMGYLPRPNDTARMYILHETPVSSGSGDVLDQQLSVKVADRTPQAIETSFLPFKMEATNVTWSSIYKVAQRVAESFSHKNRVFIAGDACHTHSPKGGQGANASMTDACNLAWKLAYVIRGWAAPAGGLLSSYEDERRPFSKALIEFDKEIFKLFNPRGVAPEEYQELWRLNNMFTSGIGLRYSSSLVVPKFHELAPGLAIGERFPRGNVIRQCDWNPVDLQDLMPYDGNFRLLLFPGDINQPVTAHCLQQSVTALMGDRVGRQCGTSTFKLEIIAVLNASKETDMHSLLPELPIPPKNVYVDDGLRDVGTTGKLYLEFGIKAGGGVAALVRPDGHICMLVPLNPVDVLAVKSYLASL</sequence>
<keyword evidence="2" id="KW-1185">Reference proteome</keyword>
<reference evidence="1" key="1">
    <citation type="journal article" date="2021" name="New Phytol.">
        <title>Evolutionary innovations through gain and loss of genes in the ectomycorrhizal Boletales.</title>
        <authorList>
            <person name="Wu G."/>
            <person name="Miyauchi S."/>
            <person name="Morin E."/>
            <person name="Kuo A."/>
            <person name="Drula E."/>
            <person name="Varga T."/>
            <person name="Kohler A."/>
            <person name="Feng B."/>
            <person name="Cao Y."/>
            <person name="Lipzen A."/>
            <person name="Daum C."/>
            <person name="Hundley H."/>
            <person name="Pangilinan J."/>
            <person name="Johnson J."/>
            <person name="Barry K."/>
            <person name="LaButti K."/>
            <person name="Ng V."/>
            <person name="Ahrendt S."/>
            <person name="Min B."/>
            <person name="Choi I.G."/>
            <person name="Park H."/>
            <person name="Plett J.M."/>
            <person name="Magnuson J."/>
            <person name="Spatafora J.W."/>
            <person name="Nagy L.G."/>
            <person name="Henrissat B."/>
            <person name="Grigoriev I.V."/>
            <person name="Yang Z.L."/>
            <person name="Xu J."/>
            <person name="Martin F.M."/>
        </authorList>
    </citation>
    <scope>NUCLEOTIDE SEQUENCE</scope>
    <source>
        <strain evidence="1">ATCC 28755</strain>
    </source>
</reference>
<dbReference type="Proteomes" id="UP000790377">
    <property type="component" value="Unassembled WGS sequence"/>
</dbReference>
<protein>
    <submittedName>
        <fullName evidence="1">FAD binding domain-containing protein</fullName>
    </submittedName>
</protein>